<evidence type="ECO:0000313" key="2">
    <source>
        <dbReference type="EMBL" id="KAH7121235.1"/>
    </source>
</evidence>
<reference evidence="2" key="1">
    <citation type="journal article" date="2021" name="Nat. Commun.">
        <title>Genetic determinants of endophytism in the Arabidopsis root mycobiome.</title>
        <authorList>
            <person name="Mesny F."/>
            <person name="Miyauchi S."/>
            <person name="Thiergart T."/>
            <person name="Pickel B."/>
            <person name="Atanasova L."/>
            <person name="Karlsson M."/>
            <person name="Huettel B."/>
            <person name="Barry K.W."/>
            <person name="Haridas S."/>
            <person name="Chen C."/>
            <person name="Bauer D."/>
            <person name="Andreopoulos W."/>
            <person name="Pangilinan J."/>
            <person name="LaButti K."/>
            <person name="Riley R."/>
            <person name="Lipzen A."/>
            <person name="Clum A."/>
            <person name="Drula E."/>
            <person name="Henrissat B."/>
            <person name="Kohler A."/>
            <person name="Grigoriev I.V."/>
            <person name="Martin F.M."/>
            <person name="Hacquard S."/>
        </authorList>
    </citation>
    <scope>NUCLEOTIDE SEQUENCE</scope>
    <source>
        <strain evidence="2">MPI-CAGE-CH-0243</strain>
    </source>
</reference>
<organism evidence="2 3">
    <name type="scientific">Dendryphion nanum</name>
    <dbReference type="NCBI Taxonomy" id="256645"/>
    <lineage>
        <taxon>Eukaryota</taxon>
        <taxon>Fungi</taxon>
        <taxon>Dikarya</taxon>
        <taxon>Ascomycota</taxon>
        <taxon>Pezizomycotina</taxon>
        <taxon>Dothideomycetes</taxon>
        <taxon>Pleosporomycetidae</taxon>
        <taxon>Pleosporales</taxon>
        <taxon>Torulaceae</taxon>
        <taxon>Dendryphion</taxon>
    </lineage>
</organism>
<accession>A0A9P9IJ68</accession>
<feature type="region of interest" description="Disordered" evidence="1">
    <location>
        <begin position="31"/>
        <end position="62"/>
    </location>
</feature>
<feature type="compositionally biased region" description="Polar residues" evidence="1">
    <location>
        <begin position="318"/>
        <end position="340"/>
    </location>
</feature>
<comment type="caution">
    <text evidence="2">The sequence shown here is derived from an EMBL/GenBank/DDBJ whole genome shotgun (WGS) entry which is preliminary data.</text>
</comment>
<dbReference type="OrthoDB" id="5138418at2759"/>
<sequence>MHGLFSPTHQRHRSETQTDLFAPVPRFPTASETIGRMTDSGAVGGLRKRTRNNSDVHSTLSSTSQIQDSTAWENSSLAYSRFSDARSPPPLAHDRYALAGGMERPHVFARQNRDNDDYFHLQHQRGRWSIPSSPAVRAPDQIDHSLQTTPSMAKPWMISQILSMVGGVAGKFVQFCSVPFKGFQAGGGQAYTFTAQGDVAANNNQDFLFGENAPARVRTPLPGGFPEDNYGVLSIESVESERPKPKRLKTGENWVMVDNDLTTISRPGTPRLSERRVPNHTRSPSQIPRPVSRASFATPNRPSLIPVSRRSTMDRKSFTGSKQNNDGNTTPRSYSRQSYGSPAMFKEKRKVASPLPPESQRLINKIKREEFEDEARMRRMSSQMSDMLREAREALGSKFEVEDDDLMSGNGVHYDDDGYADEPLW</sequence>
<evidence type="ECO:0000313" key="3">
    <source>
        <dbReference type="Proteomes" id="UP000700596"/>
    </source>
</evidence>
<protein>
    <submittedName>
        <fullName evidence="2">Uncharacterized protein</fullName>
    </submittedName>
</protein>
<feature type="compositionally biased region" description="Polar residues" evidence="1">
    <location>
        <begin position="53"/>
        <end position="62"/>
    </location>
</feature>
<keyword evidence="3" id="KW-1185">Reference proteome</keyword>
<dbReference type="EMBL" id="JAGMWT010000010">
    <property type="protein sequence ID" value="KAH7121235.1"/>
    <property type="molecule type" value="Genomic_DNA"/>
</dbReference>
<feature type="region of interest" description="Disordered" evidence="1">
    <location>
        <begin position="402"/>
        <end position="425"/>
    </location>
</feature>
<feature type="region of interest" description="Disordered" evidence="1">
    <location>
        <begin position="259"/>
        <end position="341"/>
    </location>
</feature>
<proteinExistence type="predicted"/>
<evidence type="ECO:0000256" key="1">
    <source>
        <dbReference type="SAM" id="MobiDB-lite"/>
    </source>
</evidence>
<dbReference type="Proteomes" id="UP000700596">
    <property type="component" value="Unassembled WGS sequence"/>
</dbReference>
<name>A0A9P9IJ68_9PLEO</name>
<dbReference type="AlphaFoldDB" id="A0A9P9IJ68"/>
<gene>
    <name evidence="2" type="ORF">B0J11DRAFT_438005</name>
</gene>